<proteinExistence type="predicted"/>
<dbReference type="Proteomes" id="UP000249616">
    <property type="component" value="Plasmid unnamed1"/>
</dbReference>
<dbReference type="AlphaFoldDB" id="A0A2Z4JF44"/>
<dbReference type="KEGG" id="scad:DN051_43965"/>
<protein>
    <submittedName>
        <fullName evidence="1">Uncharacterized protein</fullName>
    </submittedName>
</protein>
<evidence type="ECO:0000313" key="2">
    <source>
        <dbReference type="Proteomes" id="UP000249616"/>
    </source>
</evidence>
<keyword evidence="1" id="KW-0614">Plasmid</keyword>
<sequence>MPLPPLIAPWVLGMDDFALYRDAYGTLLIDAIIRLPLRLWEGVMPNDSAGGCVSTRVSRSPAATAR</sequence>
<organism evidence="1 2">
    <name type="scientific">Streptomyces cadmiisoli</name>
    <dbReference type="NCBI Taxonomy" id="2184053"/>
    <lineage>
        <taxon>Bacteria</taxon>
        <taxon>Bacillati</taxon>
        <taxon>Actinomycetota</taxon>
        <taxon>Actinomycetes</taxon>
        <taxon>Kitasatosporales</taxon>
        <taxon>Streptomycetaceae</taxon>
        <taxon>Streptomyces</taxon>
        <taxon>Streptomyces aurantiacus group</taxon>
    </lineage>
</organism>
<reference evidence="2" key="1">
    <citation type="submission" date="2018-06" db="EMBL/GenBank/DDBJ databases">
        <authorList>
            <person name="Li K."/>
        </authorList>
    </citation>
    <scope>NUCLEOTIDE SEQUENCE [LARGE SCALE GENOMIC DNA]</scope>
    <source>
        <strain evidence="2">ZFG47</strain>
        <plasmid evidence="2">unnamed1</plasmid>
    </source>
</reference>
<dbReference type="EMBL" id="CP030074">
    <property type="protein sequence ID" value="AWW43498.1"/>
    <property type="molecule type" value="Genomic_DNA"/>
</dbReference>
<name>A0A2Z4JF44_9ACTN</name>
<geneLocation type="plasmid" evidence="1 2">
    <name>unnamed1</name>
</geneLocation>
<keyword evidence="2" id="KW-1185">Reference proteome</keyword>
<evidence type="ECO:0000313" key="1">
    <source>
        <dbReference type="EMBL" id="AWW43498.1"/>
    </source>
</evidence>
<gene>
    <name evidence="1" type="ORF">DN051_43965</name>
</gene>
<accession>A0A2Z4JF44</accession>